<keyword evidence="5" id="KW-0391">Immunity</keyword>
<feature type="signal peptide" evidence="14">
    <location>
        <begin position="1"/>
        <end position="18"/>
    </location>
</feature>
<feature type="domain" description="Ig-like" evidence="15">
    <location>
        <begin position="104"/>
        <end position="200"/>
    </location>
</feature>
<evidence type="ECO:0000256" key="4">
    <source>
        <dbReference type="ARBA" id="ARBA00022729"/>
    </source>
</evidence>
<keyword evidence="7" id="KW-1064">Adaptive immunity</keyword>
<keyword evidence="8 13" id="KW-0472">Membrane</keyword>
<dbReference type="SUPFAM" id="SSF54452">
    <property type="entry name" value="MHC antigen-recognition domain"/>
    <property type="match status" value="1"/>
</dbReference>
<dbReference type="SMART" id="SM00920">
    <property type="entry name" value="MHC_II_alpha"/>
    <property type="match status" value="1"/>
</dbReference>
<dbReference type="InterPro" id="IPR036179">
    <property type="entry name" value="Ig-like_dom_sf"/>
</dbReference>
<evidence type="ECO:0000256" key="8">
    <source>
        <dbReference type="ARBA" id="ARBA00023136"/>
    </source>
</evidence>
<dbReference type="PROSITE" id="PS00290">
    <property type="entry name" value="IG_MHC"/>
    <property type="match status" value="1"/>
</dbReference>
<dbReference type="InterPro" id="IPR001003">
    <property type="entry name" value="MHC_II_a_N"/>
</dbReference>
<dbReference type="Pfam" id="PF07654">
    <property type="entry name" value="C1-set"/>
    <property type="match status" value="1"/>
</dbReference>
<dbReference type="GO" id="GO:0042613">
    <property type="term" value="C:MHC class II protein complex"/>
    <property type="evidence" value="ECO:0007669"/>
    <property type="project" value="UniProtKB-KW"/>
</dbReference>
<dbReference type="Gene3D" id="2.60.40.10">
    <property type="entry name" value="Immunoglobulins"/>
    <property type="match status" value="1"/>
</dbReference>
<evidence type="ECO:0000256" key="2">
    <source>
        <dbReference type="ARBA" id="ARBA00007394"/>
    </source>
</evidence>
<evidence type="ECO:0000256" key="13">
    <source>
        <dbReference type="SAM" id="Phobius"/>
    </source>
</evidence>
<keyword evidence="9" id="KW-1015">Disulfide bond</keyword>
<evidence type="ECO:0000256" key="12">
    <source>
        <dbReference type="ARBA" id="ARBA00023319"/>
    </source>
</evidence>
<sequence length="235" mass="26062">MKLCSFILMLFAVVSTEATFIHMDIVIRACSDTEKEVMIGTDGEEIIHADFNKKDEVVTLPDFANDITYPGFYDHSVGEMETCKFNLAVFAKGYKNPVEQIDPPQTSMYSKDDVLPDVENTLICLVTGFFPPPITVSWTRNNINVTDNIKVSQYRPNNDGTYNFFAYLTFVPEEGDIYTCTVNHKSLEEPQTKTWDVEVSVPSVGPAVFCGVGLALGLMGVATGTFFLVKGNSCD</sequence>
<comment type="subcellular location">
    <subcellularLocation>
        <location evidence="1">Membrane</location>
        <topology evidence="1">Single-pass type I membrane protein</topology>
    </subcellularLocation>
</comment>
<dbReference type="PANTHER" id="PTHR19944:SF86">
    <property type="entry name" value="HLA CLASS II HISTOCOMPATIBILITY ANTIGEN, DR ALPHA CHAIN"/>
    <property type="match status" value="1"/>
</dbReference>
<evidence type="ECO:0000256" key="7">
    <source>
        <dbReference type="ARBA" id="ARBA00023130"/>
    </source>
</evidence>
<proteinExistence type="inferred from homology"/>
<evidence type="ECO:0000256" key="9">
    <source>
        <dbReference type="ARBA" id="ARBA00023157"/>
    </source>
</evidence>
<reference evidence="16 17" key="1">
    <citation type="submission" date="2024-05" db="EMBL/GenBank/DDBJ databases">
        <title>A high-quality chromosomal-level genome assembly of Topmouth culter (Culter alburnus).</title>
        <authorList>
            <person name="Zhao H."/>
        </authorList>
    </citation>
    <scope>NUCLEOTIDE SEQUENCE [LARGE SCALE GENOMIC DNA]</scope>
    <source>
        <strain evidence="16">CATC2023</strain>
        <tissue evidence="16">Muscle</tissue>
    </source>
</reference>
<dbReference type="SUPFAM" id="SSF48726">
    <property type="entry name" value="Immunoglobulin"/>
    <property type="match status" value="1"/>
</dbReference>
<gene>
    <name evidence="16" type="ORF">ABG768_021865</name>
</gene>
<dbReference type="PANTHER" id="PTHR19944">
    <property type="entry name" value="MHC CLASS II-RELATED"/>
    <property type="match status" value="1"/>
</dbReference>
<dbReference type="InterPro" id="IPR007110">
    <property type="entry name" value="Ig-like_dom"/>
</dbReference>
<evidence type="ECO:0000256" key="6">
    <source>
        <dbReference type="ARBA" id="ARBA00022989"/>
    </source>
</evidence>
<dbReference type="PROSITE" id="PS50835">
    <property type="entry name" value="IG_LIKE"/>
    <property type="match status" value="1"/>
</dbReference>
<evidence type="ECO:0000256" key="10">
    <source>
        <dbReference type="ARBA" id="ARBA00023180"/>
    </source>
</evidence>
<organism evidence="16 17">
    <name type="scientific">Culter alburnus</name>
    <name type="common">Topmouth culter</name>
    <dbReference type="NCBI Taxonomy" id="194366"/>
    <lineage>
        <taxon>Eukaryota</taxon>
        <taxon>Metazoa</taxon>
        <taxon>Chordata</taxon>
        <taxon>Craniata</taxon>
        <taxon>Vertebrata</taxon>
        <taxon>Euteleostomi</taxon>
        <taxon>Actinopterygii</taxon>
        <taxon>Neopterygii</taxon>
        <taxon>Teleostei</taxon>
        <taxon>Ostariophysi</taxon>
        <taxon>Cypriniformes</taxon>
        <taxon>Xenocyprididae</taxon>
        <taxon>Xenocypridinae</taxon>
        <taxon>Culter</taxon>
    </lineage>
</organism>
<keyword evidence="11" id="KW-0491">MHC II</keyword>
<protein>
    <recommendedName>
        <fullName evidence="15">Ig-like domain-containing protein</fullName>
    </recommendedName>
</protein>
<dbReference type="SMART" id="SM00407">
    <property type="entry name" value="IGc1"/>
    <property type="match status" value="1"/>
</dbReference>
<comment type="caution">
    <text evidence="16">The sequence shown here is derived from an EMBL/GenBank/DDBJ whole genome shotgun (WGS) entry which is preliminary data.</text>
</comment>
<keyword evidence="3 13" id="KW-0812">Transmembrane</keyword>
<name>A0AAW2AVK3_CULAL</name>
<evidence type="ECO:0000313" key="17">
    <source>
        <dbReference type="Proteomes" id="UP001479290"/>
    </source>
</evidence>
<dbReference type="InterPro" id="IPR050160">
    <property type="entry name" value="MHC/Immunoglobulin"/>
</dbReference>
<feature type="transmembrane region" description="Helical" evidence="13">
    <location>
        <begin position="206"/>
        <end position="229"/>
    </location>
</feature>
<evidence type="ECO:0000256" key="1">
    <source>
        <dbReference type="ARBA" id="ARBA00004479"/>
    </source>
</evidence>
<feature type="chain" id="PRO_5043542349" description="Ig-like domain-containing protein" evidence="14">
    <location>
        <begin position="19"/>
        <end position="235"/>
    </location>
</feature>
<dbReference type="AlphaFoldDB" id="A0AAW2AVK3"/>
<dbReference type="InterPro" id="IPR013783">
    <property type="entry name" value="Ig-like_fold"/>
</dbReference>
<evidence type="ECO:0000256" key="3">
    <source>
        <dbReference type="ARBA" id="ARBA00022692"/>
    </source>
</evidence>
<dbReference type="InterPro" id="IPR011162">
    <property type="entry name" value="MHC_I/II-like_Ag-recog"/>
</dbReference>
<dbReference type="EMBL" id="JAWDJR010000004">
    <property type="protein sequence ID" value="KAK9976660.1"/>
    <property type="molecule type" value="Genomic_DNA"/>
</dbReference>
<comment type="similarity">
    <text evidence="2">Belongs to the MHC class II family.</text>
</comment>
<dbReference type="InterPro" id="IPR003597">
    <property type="entry name" value="Ig_C1-set"/>
</dbReference>
<keyword evidence="10" id="KW-0325">Glycoprotein</keyword>
<evidence type="ECO:0000256" key="14">
    <source>
        <dbReference type="SAM" id="SignalP"/>
    </source>
</evidence>
<accession>A0AAW2AVK3</accession>
<keyword evidence="6 13" id="KW-1133">Transmembrane helix</keyword>
<evidence type="ECO:0000313" key="16">
    <source>
        <dbReference type="EMBL" id="KAK9976660.1"/>
    </source>
</evidence>
<dbReference type="Pfam" id="PF00993">
    <property type="entry name" value="MHC_II_alpha"/>
    <property type="match status" value="1"/>
</dbReference>
<evidence type="ECO:0000256" key="11">
    <source>
        <dbReference type="ARBA" id="ARBA00023182"/>
    </source>
</evidence>
<dbReference type="InterPro" id="IPR003006">
    <property type="entry name" value="Ig/MHC_CS"/>
</dbReference>
<evidence type="ECO:0000259" key="15">
    <source>
        <dbReference type="PROSITE" id="PS50835"/>
    </source>
</evidence>
<keyword evidence="17" id="KW-1185">Reference proteome</keyword>
<dbReference type="Gene3D" id="3.10.320.10">
    <property type="entry name" value="Class II Histocompatibility Antigen, M Beta Chain, Chain B, domain 1"/>
    <property type="match status" value="1"/>
</dbReference>
<keyword evidence="4 14" id="KW-0732">Signal</keyword>
<keyword evidence="12" id="KW-0393">Immunoglobulin domain</keyword>
<evidence type="ECO:0000256" key="5">
    <source>
        <dbReference type="ARBA" id="ARBA00022859"/>
    </source>
</evidence>
<dbReference type="Proteomes" id="UP001479290">
    <property type="component" value="Unassembled WGS sequence"/>
</dbReference>
<dbReference type="GO" id="GO:0002504">
    <property type="term" value="P:antigen processing and presentation of peptide or polysaccharide antigen via MHC class II"/>
    <property type="evidence" value="ECO:0007669"/>
    <property type="project" value="UniProtKB-KW"/>
</dbReference>
<dbReference type="GO" id="GO:0002250">
    <property type="term" value="P:adaptive immune response"/>
    <property type="evidence" value="ECO:0007669"/>
    <property type="project" value="UniProtKB-KW"/>
</dbReference>
<dbReference type="InterPro" id="IPR014745">
    <property type="entry name" value="MHC_II_a/b_N"/>
</dbReference>